<sequence length="260" mass="29206">MRIRINLRLLYIIIAVVVIAVLAYYLKGYLQVSHPQSTLPAPIMYAVEYFNEQYSNQTLLVPSQYYNETIGLMRNNNVLVENDTEYAKLMFGGAKSNKTEFALADLGELDNLSYFYNLIREPAPSLTEFSGNYSVENYSGAYQQCLSFISKVDAFYLCGVYYGNTKVGNATLVNFPNNSTVYIANGTYFLLPSSTTTYTQFIPTTVNAANRVHGIVFSYIGLASFYIPPSLLGTIFGRNEFMKSNDTVSNFWGAEIIKVN</sequence>
<feature type="transmembrane region" description="Helical" evidence="1">
    <location>
        <begin position="7"/>
        <end position="26"/>
    </location>
</feature>
<gene>
    <name evidence="2" type="ORF">IHE51_01875</name>
</gene>
<evidence type="ECO:0000313" key="2">
    <source>
        <dbReference type="EMBL" id="MBE5728585.1"/>
    </source>
</evidence>
<proteinExistence type="predicted"/>
<protein>
    <submittedName>
        <fullName evidence="2">Uncharacterized protein</fullName>
    </submittedName>
</protein>
<dbReference type="Proteomes" id="UP000718571">
    <property type="component" value="Unassembled WGS sequence"/>
</dbReference>
<dbReference type="EMBL" id="JADFAR010000023">
    <property type="protein sequence ID" value="MBE5728585.1"/>
    <property type="molecule type" value="Genomic_DNA"/>
</dbReference>
<keyword evidence="1" id="KW-0472">Membrane</keyword>
<comment type="caution">
    <text evidence="2">The sequence shown here is derived from an EMBL/GenBank/DDBJ whole genome shotgun (WGS) entry which is preliminary data.</text>
</comment>
<dbReference type="AlphaFoldDB" id="A0A8T3V0S4"/>
<organism evidence="2 3">
    <name type="scientific">Candidatus Acidifodinimicrobium mancum</name>
    <dbReference type="NCBI Taxonomy" id="2898728"/>
    <lineage>
        <taxon>Archaea</taxon>
        <taxon>Candidatus Parvarchaeota</taxon>
        <taxon>Candidatus Acidifodinimicrobiaceae</taxon>
        <taxon>Candidatus Acidifodinimicrobium</taxon>
    </lineage>
</organism>
<keyword evidence="1" id="KW-1133">Transmembrane helix</keyword>
<reference evidence="2 3" key="1">
    <citation type="submission" date="2020-09" db="EMBL/GenBank/DDBJ databases">
        <title>Genomic characterization of a novel Parvarchaeota family in acid mine drainage sediments.</title>
        <authorList>
            <person name="Luo Z.-H."/>
        </authorList>
    </citation>
    <scope>NUCLEOTIDE SEQUENCE [LARGE SCALE GENOMIC DNA]</scope>
    <source>
        <strain evidence="2">MAS1_bins.189</strain>
    </source>
</reference>
<accession>A0A8T3V0S4</accession>
<evidence type="ECO:0000256" key="1">
    <source>
        <dbReference type="SAM" id="Phobius"/>
    </source>
</evidence>
<keyword evidence="1" id="KW-0812">Transmembrane</keyword>
<evidence type="ECO:0000313" key="3">
    <source>
        <dbReference type="Proteomes" id="UP000718571"/>
    </source>
</evidence>
<name>A0A8T3V0S4_9ARCH</name>